<comment type="caution">
    <text evidence="1">The sequence shown here is derived from an EMBL/GenBank/DDBJ whole genome shotgun (WGS) entry which is preliminary data.</text>
</comment>
<dbReference type="AlphaFoldDB" id="A0AAN6QJ00"/>
<evidence type="ECO:0000313" key="2">
    <source>
        <dbReference type="Proteomes" id="UP001302812"/>
    </source>
</evidence>
<dbReference type="InterPro" id="IPR011333">
    <property type="entry name" value="SKP1/BTB/POZ_sf"/>
</dbReference>
<name>A0AAN6QJ00_9PEZI</name>
<dbReference type="Gene3D" id="3.30.710.10">
    <property type="entry name" value="Potassium Channel Kv1.1, Chain A"/>
    <property type="match status" value="1"/>
</dbReference>
<sequence>MHQVEMLDSSTTEDPNHIPHILPHERVFPIQIGCELFKLSGASISSDAPSYFSQYFKCQIKQAEERGEDPCSAIQTLYIDRDPGTFKDISLHLQGYHVQPRDSTHFVRLFADAQFYSLPKLMSQLYEESFYTTIGNRQFQIPRELFQDPGNSPNFFSLGFAAFFARPEDLFPGLDRENLLRPPSIVPPSVPGRSADIFAELLHLLRGYPVAIRSEAHRAELLRDCRYFNFKGLEQRLIPHSISFNLARRRDEVVIRLKDILKSGITIAREPTPADPLAGWVNYARPYVDDRAYELVLEIGDESTRLLFSSASASASNGVTEVGDSVGGVRAEFFGEARIRMTKLFEVLATKLNLPPTTQPLGLLMAKGGASSQPATPGNTPLSEDLVKVVLDPEASVNLDGKPWMVPPGVASHEEGPPTAGGWESSSPGAGAVPQFGSLSLSRKRRRVDTQGGMMDEWIVRTGQWRLRIQGAKNGKAAVECCLVAVKLEAFSSEQARNTQKAFLGG</sequence>
<keyword evidence="2" id="KW-1185">Reference proteome</keyword>
<organism evidence="1 2">
    <name type="scientific">Canariomyces notabilis</name>
    <dbReference type="NCBI Taxonomy" id="2074819"/>
    <lineage>
        <taxon>Eukaryota</taxon>
        <taxon>Fungi</taxon>
        <taxon>Dikarya</taxon>
        <taxon>Ascomycota</taxon>
        <taxon>Pezizomycotina</taxon>
        <taxon>Sordariomycetes</taxon>
        <taxon>Sordariomycetidae</taxon>
        <taxon>Sordariales</taxon>
        <taxon>Chaetomiaceae</taxon>
        <taxon>Canariomyces</taxon>
    </lineage>
</organism>
<protein>
    <recommendedName>
        <fullName evidence="3">Potassium channel tetramerisation-type BTB domain-containing protein</fullName>
    </recommendedName>
</protein>
<dbReference type="Proteomes" id="UP001302812">
    <property type="component" value="Unassembled WGS sequence"/>
</dbReference>
<accession>A0AAN6QJ00</accession>
<dbReference type="SUPFAM" id="SSF54695">
    <property type="entry name" value="POZ domain"/>
    <property type="match status" value="1"/>
</dbReference>
<gene>
    <name evidence="1" type="ORF">N656DRAFT_780875</name>
</gene>
<dbReference type="EMBL" id="MU853347">
    <property type="protein sequence ID" value="KAK4111084.1"/>
    <property type="molecule type" value="Genomic_DNA"/>
</dbReference>
<proteinExistence type="predicted"/>
<evidence type="ECO:0000313" key="1">
    <source>
        <dbReference type="EMBL" id="KAK4111084.1"/>
    </source>
</evidence>
<dbReference type="RefSeq" id="XP_064668654.1">
    <property type="nucleotide sequence ID" value="XM_064815463.1"/>
</dbReference>
<reference evidence="1" key="1">
    <citation type="journal article" date="2023" name="Mol. Phylogenet. Evol.">
        <title>Genome-scale phylogeny and comparative genomics of the fungal order Sordariales.</title>
        <authorList>
            <person name="Hensen N."/>
            <person name="Bonometti L."/>
            <person name="Westerberg I."/>
            <person name="Brannstrom I.O."/>
            <person name="Guillou S."/>
            <person name="Cros-Aarteil S."/>
            <person name="Calhoun S."/>
            <person name="Haridas S."/>
            <person name="Kuo A."/>
            <person name="Mondo S."/>
            <person name="Pangilinan J."/>
            <person name="Riley R."/>
            <person name="LaButti K."/>
            <person name="Andreopoulos B."/>
            <person name="Lipzen A."/>
            <person name="Chen C."/>
            <person name="Yan M."/>
            <person name="Daum C."/>
            <person name="Ng V."/>
            <person name="Clum A."/>
            <person name="Steindorff A."/>
            <person name="Ohm R.A."/>
            <person name="Martin F."/>
            <person name="Silar P."/>
            <person name="Natvig D.O."/>
            <person name="Lalanne C."/>
            <person name="Gautier V."/>
            <person name="Ament-Velasquez S.L."/>
            <person name="Kruys A."/>
            <person name="Hutchinson M.I."/>
            <person name="Powell A.J."/>
            <person name="Barry K."/>
            <person name="Miller A.N."/>
            <person name="Grigoriev I.V."/>
            <person name="Debuchy R."/>
            <person name="Gladieux P."/>
            <person name="Hiltunen Thoren M."/>
            <person name="Johannesson H."/>
        </authorList>
    </citation>
    <scope>NUCLEOTIDE SEQUENCE</scope>
    <source>
        <strain evidence="1">CBS 508.74</strain>
    </source>
</reference>
<dbReference type="PANTHER" id="PTHR31758">
    <property type="entry name" value="BTB/POZ DOMAIN-CONTAINING PROTEIN YLR108C"/>
    <property type="match status" value="1"/>
</dbReference>
<evidence type="ECO:0008006" key="3">
    <source>
        <dbReference type="Google" id="ProtNLM"/>
    </source>
</evidence>
<dbReference type="GeneID" id="89939588"/>
<dbReference type="PANTHER" id="PTHR31758:SF2">
    <property type="entry name" value="BTB_POZ DOMAIN-CONTAINING PROTEIN YLR108C"/>
    <property type="match status" value="1"/>
</dbReference>
<reference evidence="1" key="2">
    <citation type="submission" date="2023-05" db="EMBL/GenBank/DDBJ databases">
        <authorList>
            <consortium name="Lawrence Berkeley National Laboratory"/>
            <person name="Steindorff A."/>
            <person name="Hensen N."/>
            <person name="Bonometti L."/>
            <person name="Westerberg I."/>
            <person name="Brannstrom I.O."/>
            <person name="Guillou S."/>
            <person name="Cros-Aarteil S."/>
            <person name="Calhoun S."/>
            <person name="Haridas S."/>
            <person name="Kuo A."/>
            <person name="Mondo S."/>
            <person name="Pangilinan J."/>
            <person name="Riley R."/>
            <person name="Labutti K."/>
            <person name="Andreopoulos B."/>
            <person name="Lipzen A."/>
            <person name="Chen C."/>
            <person name="Yanf M."/>
            <person name="Daum C."/>
            <person name="Ng V."/>
            <person name="Clum A."/>
            <person name="Ohm R."/>
            <person name="Martin F."/>
            <person name="Silar P."/>
            <person name="Natvig D."/>
            <person name="Lalanne C."/>
            <person name="Gautier V."/>
            <person name="Ament-Velasquez S.L."/>
            <person name="Kruys A."/>
            <person name="Hutchinson M.I."/>
            <person name="Powell A.J."/>
            <person name="Barry K."/>
            <person name="Miller A.N."/>
            <person name="Grigoriev I.V."/>
            <person name="Debuchy R."/>
            <person name="Gladieux P."/>
            <person name="Thoren M.H."/>
            <person name="Johannesson H."/>
        </authorList>
    </citation>
    <scope>NUCLEOTIDE SEQUENCE</scope>
    <source>
        <strain evidence="1">CBS 508.74</strain>
    </source>
</reference>